<sequence length="221" mass="24709">MQVILVIERRWNNIKKAIAWVIILVGLGVLLYNLYFWYDQLQNKNHDPERANALATGWQDKSEAPSLQEGTSFPEVKSAKAGDQVGELIIPSLDGLIVPIVKDTDENSLSKGIGLYQGYGTVSPGETGHTVLSGHRDTVLQQAGDLKIGDKIYVKMRGKMVVYQIRKTWITDKDDRTVIVPDEKPILSLTTCYPFDYVGNAPDRYIIRAELIDIKDTSTTS</sequence>
<accession>A0A926RT13</accession>
<protein>
    <submittedName>
        <fullName evidence="4">Class D sortase</fullName>
    </submittedName>
</protein>
<keyword evidence="5" id="KW-1185">Reference proteome</keyword>
<comment type="caution">
    <text evidence="4">The sequence shown here is derived from an EMBL/GenBank/DDBJ whole genome shotgun (WGS) entry which is preliminary data.</text>
</comment>
<dbReference type="NCBIfam" id="TIGR01076">
    <property type="entry name" value="sortase_fam"/>
    <property type="match status" value="1"/>
</dbReference>
<dbReference type="RefSeq" id="WP_191139635.1">
    <property type="nucleotide sequence ID" value="NZ_JACXAG020000003.1"/>
</dbReference>
<dbReference type="InterPro" id="IPR041999">
    <property type="entry name" value="Sortase_D_1"/>
</dbReference>
<feature type="active site" description="Proton donor/acceptor" evidence="2">
    <location>
        <position position="135"/>
    </location>
</feature>
<evidence type="ECO:0000313" key="5">
    <source>
        <dbReference type="Proteomes" id="UP000661691"/>
    </source>
</evidence>
<feature type="transmembrane region" description="Helical" evidence="3">
    <location>
        <begin position="17"/>
        <end position="38"/>
    </location>
</feature>
<dbReference type="SUPFAM" id="SSF63817">
    <property type="entry name" value="Sortase"/>
    <property type="match status" value="1"/>
</dbReference>
<keyword evidence="3" id="KW-0472">Membrane</keyword>
<dbReference type="EMBL" id="JACXAH010000008">
    <property type="protein sequence ID" value="MBD1372225.1"/>
    <property type="molecule type" value="Genomic_DNA"/>
</dbReference>
<keyword evidence="3" id="KW-0812">Transmembrane</keyword>
<reference evidence="5" key="1">
    <citation type="submission" date="2022-10" db="EMBL/GenBank/DDBJ databases">
        <title>A novel bacterium of genus Hazenella, isolated from South China Sea.</title>
        <authorList>
            <person name="Huang H."/>
            <person name="Mo K."/>
            <person name="Hu Y."/>
        </authorList>
    </citation>
    <scope>NUCLEOTIDE SEQUENCE [LARGE SCALE GENOMIC DNA]</scope>
    <source>
        <strain evidence="5">IB182357</strain>
    </source>
</reference>
<dbReference type="NCBIfam" id="NF033746">
    <property type="entry name" value="class_D_sortase"/>
    <property type="match status" value="1"/>
</dbReference>
<name>A0A926RT13_9BACL</name>
<evidence type="ECO:0000256" key="1">
    <source>
        <dbReference type="ARBA" id="ARBA00022801"/>
    </source>
</evidence>
<evidence type="ECO:0000313" key="4">
    <source>
        <dbReference type="EMBL" id="MBD1372225.1"/>
    </source>
</evidence>
<evidence type="ECO:0000256" key="3">
    <source>
        <dbReference type="SAM" id="Phobius"/>
    </source>
</evidence>
<dbReference type="InterPro" id="IPR053525">
    <property type="entry name" value="Sortase_D"/>
</dbReference>
<proteinExistence type="predicted"/>
<dbReference type="CDD" id="cd05828">
    <property type="entry name" value="Sortase_D_1"/>
    <property type="match status" value="1"/>
</dbReference>
<dbReference type="GO" id="GO:0016787">
    <property type="term" value="F:hydrolase activity"/>
    <property type="evidence" value="ECO:0007669"/>
    <property type="project" value="UniProtKB-KW"/>
</dbReference>
<dbReference type="InterPro" id="IPR023365">
    <property type="entry name" value="Sortase_dom-sf"/>
</dbReference>
<feature type="active site" description="Acyl-thioester intermediate" evidence="2">
    <location>
        <position position="192"/>
    </location>
</feature>
<organism evidence="4 5">
    <name type="scientific">Polycladospora coralii</name>
    <dbReference type="NCBI Taxonomy" id="2771432"/>
    <lineage>
        <taxon>Bacteria</taxon>
        <taxon>Bacillati</taxon>
        <taxon>Bacillota</taxon>
        <taxon>Bacilli</taxon>
        <taxon>Bacillales</taxon>
        <taxon>Thermoactinomycetaceae</taxon>
        <taxon>Polycladospora</taxon>
    </lineage>
</organism>
<dbReference type="Pfam" id="PF04203">
    <property type="entry name" value="Sortase"/>
    <property type="match status" value="1"/>
</dbReference>
<dbReference type="InterPro" id="IPR005754">
    <property type="entry name" value="Sortase"/>
</dbReference>
<keyword evidence="1" id="KW-0378">Hydrolase</keyword>
<gene>
    <name evidence="4" type="ORF">IC620_07590</name>
</gene>
<dbReference type="Proteomes" id="UP000661691">
    <property type="component" value="Unassembled WGS sequence"/>
</dbReference>
<keyword evidence="3" id="KW-1133">Transmembrane helix</keyword>
<dbReference type="AlphaFoldDB" id="A0A926RT13"/>
<evidence type="ECO:0000256" key="2">
    <source>
        <dbReference type="PIRSR" id="PIRSR605754-1"/>
    </source>
</evidence>
<dbReference type="Gene3D" id="2.40.260.10">
    <property type="entry name" value="Sortase"/>
    <property type="match status" value="1"/>
</dbReference>